<dbReference type="OrthoDB" id="7826109at2"/>
<dbReference type="Pfam" id="PF03472">
    <property type="entry name" value="Autoind_bind"/>
    <property type="match status" value="1"/>
</dbReference>
<evidence type="ECO:0000256" key="1">
    <source>
        <dbReference type="ARBA" id="ARBA00023015"/>
    </source>
</evidence>
<keyword evidence="4" id="KW-0472">Membrane</keyword>
<accession>A0A2S8SDF9</accession>
<evidence type="ECO:0000256" key="4">
    <source>
        <dbReference type="SAM" id="Phobius"/>
    </source>
</evidence>
<keyword evidence="4" id="KW-1133">Transmembrane helix</keyword>
<proteinExistence type="predicted"/>
<evidence type="ECO:0000313" key="7">
    <source>
        <dbReference type="Proteomes" id="UP000238338"/>
    </source>
</evidence>
<dbReference type="Proteomes" id="UP000238338">
    <property type="component" value="Unassembled WGS sequence"/>
</dbReference>
<evidence type="ECO:0000256" key="3">
    <source>
        <dbReference type="ARBA" id="ARBA00023163"/>
    </source>
</evidence>
<evidence type="ECO:0000256" key="2">
    <source>
        <dbReference type="ARBA" id="ARBA00023125"/>
    </source>
</evidence>
<dbReference type="RefSeq" id="WP_105513090.1">
    <property type="nucleotide sequence ID" value="NZ_PVEP01000001.1"/>
</dbReference>
<feature type="transmembrane region" description="Helical" evidence="4">
    <location>
        <begin position="12"/>
        <end position="29"/>
    </location>
</feature>
<keyword evidence="1" id="KW-0805">Transcription regulation</keyword>
<dbReference type="InterPro" id="IPR036693">
    <property type="entry name" value="TF_LuxR_autoind-bd_dom_sf"/>
</dbReference>
<dbReference type="AlphaFoldDB" id="A0A2S8SDF9"/>
<keyword evidence="2" id="KW-0238">DNA-binding</keyword>
<dbReference type="InterPro" id="IPR005143">
    <property type="entry name" value="TF_LuxR_autoind-bd_dom"/>
</dbReference>
<comment type="caution">
    <text evidence="6">The sequence shown here is derived from an EMBL/GenBank/DDBJ whole genome shotgun (WGS) entry which is preliminary data.</text>
</comment>
<reference evidence="6 7" key="1">
    <citation type="submission" date="2018-02" db="EMBL/GenBank/DDBJ databases">
        <title>Genomic Encyclopedia of Archaeal and Bacterial Type Strains, Phase II (KMG-II): from individual species to whole genera.</title>
        <authorList>
            <person name="Goeker M."/>
        </authorList>
    </citation>
    <scope>NUCLEOTIDE SEQUENCE [LARGE SCALE GENOMIC DNA]</scope>
    <source>
        <strain evidence="6 7">DSM 18921</strain>
    </source>
</reference>
<dbReference type="Gene3D" id="3.30.450.80">
    <property type="entry name" value="Transcription factor LuxR-like, autoinducer-binding domain"/>
    <property type="match status" value="1"/>
</dbReference>
<gene>
    <name evidence="6" type="ORF">LX70_00671</name>
</gene>
<evidence type="ECO:0000259" key="5">
    <source>
        <dbReference type="Pfam" id="PF03472"/>
    </source>
</evidence>
<keyword evidence="7" id="KW-1185">Reference proteome</keyword>
<sequence length="160" mass="17685">MPARRIGELVELLYLAGTAGFAVGLHLTFTTPRYMLQTYPAAWRNHYAREGLLLIDPTVHWGLANTGWTRWSALPVPPQRDILSEATAHGMPYGITVATLARGSRSIASLSRADREYSDAEADGVRGLMDELHDLTFSIHTLPAPVDSLLRRLSILFSQS</sequence>
<dbReference type="EMBL" id="PVEP01000001">
    <property type="protein sequence ID" value="PQV58854.1"/>
    <property type="molecule type" value="Genomic_DNA"/>
</dbReference>
<feature type="domain" description="Transcription factor LuxR-like autoinducer-binding" evidence="5">
    <location>
        <begin position="11"/>
        <end position="135"/>
    </location>
</feature>
<protein>
    <submittedName>
        <fullName evidence="6">LuxR family transcriptional regulator</fullName>
    </submittedName>
</protein>
<name>A0A2S8SDF9_9RHOB</name>
<dbReference type="SUPFAM" id="SSF75516">
    <property type="entry name" value="Pheromone-binding domain of LuxR-like quorum-sensing transcription factors"/>
    <property type="match status" value="1"/>
</dbReference>
<keyword evidence="3" id="KW-0804">Transcription</keyword>
<dbReference type="GO" id="GO:0003677">
    <property type="term" value="F:DNA binding"/>
    <property type="evidence" value="ECO:0007669"/>
    <property type="project" value="UniProtKB-KW"/>
</dbReference>
<keyword evidence="4" id="KW-0812">Transmembrane</keyword>
<evidence type="ECO:0000313" key="6">
    <source>
        <dbReference type="EMBL" id="PQV58854.1"/>
    </source>
</evidence>
<organism evidence="6 7">
    <name type="scientific">Albidovulum denitrificans</name>
    <dbReference type="NCBI Taxonomy" id="404881"/>
    <lineage>
        <taxon>Bacteria</taxon>
        <taxon>Pseudomonadati</taxon>
        <taxon>Pseudomonadota</taxon>
        <taxon>Alphaproteobacteria</taxon>
        <taxon>Rhodobacterales</taxon>
        <taxon>Paracoccaceae</taxon>
        <taxon>Albidovulum</taxon>
    </lineage>
</organism>